<dbReference type="AlphaFoldDB" id="A0A855GKG1"/>
<sequence length="74" mass="8929">MDWIMLIAFVLLMLWIYITVVYLIKKYIKNLPNKNMVLQQNIKIKELEERIAYLEAKQNPPQLNITQSSRHLKK</sequence>
<dbReference type="RefSeq" id="WP_101144297.1">
    <property type="nucleotide sequence ID" value="NZ_CP073801.1"/>
</dbReference>
<proteinExistence type="predicted"/>
<keyword evidence="1" id="KW-0812">Transmembrane</keyword>
<name>A0A855GKG1_9STAP</name>
<keyword evidence="1" id="KW-0472">Membrane</keyword>
<evidence type="ECO:0000313" key="2">
    <source>
        <dbReference type="EMBL" id="PKE25630.1"/>
    </source>
</evidence>
<accession>A0A855GKG1</accession>
<reference evidence="2 3" key="1">
    <citation type="submission" date="2017-12" db="EMBL/GenBank/DDBJ databases">
        <title>Genomics of Macrococcus caseolyticus.</title>
        <authorList>
            <person name="MacFadyen A.C."/>
            <person name="Paterson G.K."/>
        </authorList>
    </citation>
    <scope>NUCLEOTIDE SEQUENCE [LARGE SCALE GENOMIC DNA]</scope>
    <source>
        <strain evidence="2 3">5788_EF188</strain>
    </source>
</reference>
<dbReference type="EMBL" id="PIXC01000021">
    <property type="protein sequence ID" value="PKE25630.1"/>
    <property type="molecule type" value="Genomic_DNA"/>
</dbReference>
<dbReference type="Proteomes" id="UP000233482">
    <property type="component" value="Unassembled WGS sequence"/>
</dbReference>
<keyword evidence="1" id="KW-1133">Transmembrane helix</keyword>
<gene>
    <name evidence="2" type="ORF">CW686_09380</name>
</gene>
<protein>
    <submittedName>
        <fullName evidence="2">Uncharacterized protein</fullName>
    </submittedName>
</protein>
<feature type="transmembrane region" description="Helical" evidence="1">
    <location>
        <begin position="6"/>
        <end position="24"/>
    </location>
</feature>
<evidence type="ECO:0000313" key="3">
    <source>
        <dbReference type="Proteomes" id="UP000233482"/>
    </source>
</evidence>
<organism evidence="2 3">
    <name type="scientific">Macrococcoides caseolyticum</name>
    <dbReference type="NCBI Taxonomy" id="69966"/>
    <lineage>
        <taxon>Bacteria</taxon>
        <taxon>Bacillati</taxon>
        <taxon>Bacillota</taxon>
        <taxon>Bacilli</taxon>
        <taxon>Bacillales</taxon>
        <taxon>Staphylococcaceae</taxon>
        <taxon>Macrococcoides</taxon>
    </lineage>
</organism>
<comment type="caution">
    <text evidence="2">The sequence shown here is derived from an EMBL/GenBank/DDBJ whole genome shotgun (WGS) entry which is preliminary data.</text>
</comment>
<evidence type="ECO:0000256" key="1">
    <source>
        <dbReference type="SAM" id="Phobius"/>
    </source>
</evidence>